<dbReference type="Gene3D" id="3.40.50.300">
    <property type="entry name" value="P-loop containing nucleotide triphosphate hydrolases"/>
    <property type="match status" value="1"/>
</dbReference>
<evidence type="ECO:0000256" key="1">
    <source>
        <dbReference type="ARBA" id="ARBA00011040"/>
    </source>
</evidence>
<dbReference type="RefSeq" id="WP_013874359.1">
    <property type="nucleotide sequence ID" value="NZ_CAAAGZ010000196.1"/>
</dbReference>
<dbReference type="InterPro" id="IPR040612">
    <property type="entry name" value="ArsA_HSP20-like"/>
</dbReference>
<dbReference type="NCBIfam" id="TIGR00345">
    <property type="entry name" value="GET3_arsA_TRC40"/>
    <property type="match status" value="1"/>
</dbReference>
<dbReference type="InterPro" id="IPR027417">
    <property type="entry name" value="P-loop_NTPase"/>
</dbReference>
<dbReference type="GO" id="GO:0016887">
    <property type="term" value="F:ATP hydrolysis activity"/>
    <property type="evidence" value="ECO:0007669"/>
    <property type="project" value="InterPro"/>
</dbReference>
<protein>
    <submittedName>
        <fullName evidence="4">Arsenite-transporting ATPase</fullName>
    </submittedName>
</protein>
<dbReference type="GO" id="GO:0005524">
    <property type="term" value="F:ATP binding"/>
    <property type="evidence" value="ECO:0007669"/>
    <property type="project" value="InterPro"/>
</dbReference>
<dbReference type="Proteomes" id="UP000001549">
    <property type="component" value="Chromosome"/>
</dbReference>
<accession>F8B659</accession>
<dbReference type="HOGENOM" id="CLU_040761_1_0_11"/>
<dbReference type="PANTHER" id="PTHR10803:SF3">
    <property type="entry name" value="ATPASE GET3"/>
    <property type="match status" value="1"/>
</dbReference>
<comment type="similarity">
    <text evidence="1">Belongs to the arsA ATPase family.</text>
</comment>
<dbReference type="InterPro" id="IPR016300">
    <property type="entry name" value="ATPase_ArsA/GET3"/>
</dbReference>
<dbReference type="InterPro" id="IPR008978">
    <property type="entry name" value="HSP20-like_chaperone"/>
</dbReference>
<dbReference type="PANTHER" id="PTHR10803">
    <property type="entry name" value="ARSENICAL PUMP-DRIVING ATPASE ARSENITE-TRANSLOCATING ATPASE"/>
    <property type="match status" value="1"/>
</dbReference>
<dbReference type="InterPro" id="IPR025723">
    <property type="entry name" value="ArsA/GET3_ATPase-like"/>
</dbReference>
<name>F8B659_9ACTN</name>
<dbReference type="KEGG" id="fsy:FsymDg_3155"/>
<reference evidence="4 5" key="1">
    <citation type="submission" date="2011-05" db="EMBL/GenBank/DDBJ databases">
        <title>Complete sequence of chromosome of Frankia symbiont of Datisca glomerata.</title>
        <authorList>
            <consortium name="US DOE Joint Genome Institute"/>
            <person name="Lucas S."/>
            <person name="Han J."/>
            <person name="Lapidus A."/>
            <person name="Cheng J.-F."/>
            <person name="Goodwin L."/>
            <person name="Pitluck S."/>
            <person name="Peters L."/>
            <person name="Mikhailova N."/>
            <person name="Chertkov O."/>
            <person name="Teshima H."/>
            <person name="Han C."/>
            <person name="Tapia R."/>
            <person name="Land M."/>
            <person name="Hauser L."/>
            <person name="Kyrpides N."/>
            <person name="Ivanova N."/>
            <person name="Pagani I."/>
            <person name="Berry A."/>
            <person name="Pawlowski K."/>
            <person name="Persson T."/>
            <person name="Vanden Heuvel B."/>
            <person name="Benson D."/>
            <person name="Woyke T."/>
        </authorList>
    </citation>
    <scope>NUCLEOTIDE SEQUENCE [LARGE SCALE GENOMIC DNA]</scope>
    <source>
        <strain evidence="5">4085684</strain>
    </source>
</reference>
<dbReference type="AlphaFoldDB" id="F8B659"/>
<evidence type="ECO:0000313" key="4">
    <source>
        <dbReference type="EMBL" id="AEH10464.1"/>
    </source>
</evidence>
<feature type="domain" description="ArsA/GET3 Anion-transporting ATPase-like" evidence="2">
    <location>
        <begin position="1"/>
        <end position="302"/>
    </location>
</feature>
<dbReference type="Pfam" id="PF02374">
    <property type="entry name" value="ArsA_ATPase"/>
    <property type="match status" value="1"/>
</dbReference>
<evidence type="ECO:0000259" key="3">
    <source>
        <dbReference type="Pfam" id="PF17886"/>
    </source>
</evidence>
<dbReference type="Gene3D" id="2.60.40.790">
    <property type="match status" value="1"/>
</dbReference>
<dbReference type="Pfam" id="PF17886">
    <property type="entry name" value="ArsA_HSP20"/>
    <property type="match status" value="1"/>
</dbReference>
<proteinExistence type="inferred from homology"/>
<organism evidence="4 5">
    <name type="scientific">Candidatus Protofrankia datiscae</name>
    <dbReference type="NCBI Taxonomy" id="2716812"/>
    <lineage>
        <taxon>Bacteria</taxon>
        <taxon>Bacillati</taxon>
        <taxon>Actinomycetota</taxon>
        <taxon>Actinomycetes</taxon>
        <taxon>Frankiales</taxon>
        <taxon>Frankiaceae</taxon>
        <taxon>Protofrankia</taxon>
    </lineage>
</organism>
<keyword evidence="5" id="KW-1185">Reference proteome</keyword>
<dbReference type="STRING" id="656024.FsymDg_3155"/>
<dbReference type="eggNOG" id="COG0003">
    <property type="taxonomic scope" value="Bacteria"/>
</dbReference>
<dbReference type="CDD" id="cd02035">
    <property type="entry name" value="ArsA"/>
    <property type="match status" value="1"/>
</dbReference>
<dbReference type="EMBL" id="CP002801">
    <property type="protein sequence ID" value="AEH10464.1"/>
    <property type="molecule type" value="Genomic_DNA"/>
</dbReference>
<evidence type="ECO:0000313" key="5">
    <source>
        <dbReference type="Proteomes" id="UP000001549"/>
    </source>
</evidence>
<sequence>MRCVLFAGKGGVGTTTVAAATATLAAQRGNRTLVMSADPAGGLAAVLDHPLDTAPIEIETGLFAQHVDTQRAFEDRWWTIRAALGRLWEATGADPIEPGELTVLPGAGEVLALVYLLDQLRSGDYDVVVVDAGPIARLLRLLTLPETLLWYLRRVVPIDGRLAHLLRGSPWRLGRPTWPDSVAGPLAGATARLQQIMDEVRDVLSDPARSSVRLVLTPETVVVSRTRAAVGALALHGFGVDAMVANRVHTAAGGDAWRAGWAAAHRDQLAAVELSFAPIPVLRAAYRAGEPVGLEELAAFAAGTYSALDPVAVLGGGRAGIGPLRVERAGNGFSISIALPFVERSEITLARVGADELMVSVGSQRRMLTLPSALRRCDVTGAVLRDDRLVVSFVPDPDLWVRT</sequence>
<evidence type="ECO:0000259" key="2">
    <source>
        <dbReference type="Pfam" id="PF02374"/>
    </source>
</evidence>
<gene>
    <name evidence="4" type="ordered locus">FsymDg_3155</name>
</gene>
<feature type="domain" description="ArsA HSP20-like" evidence="3">
    <location>
        <begin position="331"/>
        <end position="393"/>
    </location>
</feature>
<dbReference type="SUPFAM" id="SSF52540">
    <property type="entry name" value="P-loop containing nucleoside triphosphate hydrolases"/>
    <property type="match status" value="1"/>
</dbReference>